<dbReference type="PANTHER" id="PTHR46212:SF3">
    <property type="entry name" value="GH27120P"/>
    <property type="match status" value="1"/>
</dbReference>
<evidence type="ECO:0000313" key="8">
    <source>
        <dbReference type="Proteomes" id="UP000239899"/>
    </source>
</evidence>
<reference evidence="7 8" key="1">
    <citation type="journal article" date="2018" name="Plant J.">
        <title>Genome sequences of Chlorella sorokiniana UTEX 1602 and Micractinium conductrix SAG 241.80: implications to maltose excretion by a green alga.</title>
        <authorList>
            <person name="Arriola M.B."/>
            <person name="Velmurugan N."/>
            <person name="Zhang Y."/>
            <person name="Plunkett M.H."/>
            <person name="Hondzo H."/>
            <person name="Barney B.M."/>
        </authorList>
    </citation>
    <scope>NUCLEOTIDE SEQUENCE [LARGE SCALE GENOMIC DNA]</scope>
    <source>
        <strain evidence="8">UTEX 1602</strain>
    </source>
</reference>
<dbReference type="PROSITE" id="PS00018">
    <property type="entry name" value="EF_HAND_1"/>
    <property type="match status" value="1"/>
</dbReference>
<dbReference type="Pfam" id="PF13833">
    <property type="entry name" value="EF-hand_8"/>
    <property type="match status" value="1"/>
</dbReference>
<dbReference type="InterPro" id="IPR011992">
    <property type="entry name" value="EF-hand-dom_pair"/>
</dbReference>
<dbReference type="GO" id="GO:0048306">
    <property type="term" value="F:calcium-dependent protein binding"/>
    <property type="evidence" value="ECO:0007669"/>
    <property type="project" value="UniProtKB-ARBA"/>
</dbReference>
<dbReference type="PROSITE" id="PS50222">
    <property type="entry name" value="EF_HAND_2"/>
    <property type="match status" value="1"/>
</dbReference>
<dbReference type="STRING" id="3076.A0A2P6TUU6"/>
<accession>A0A2P6TUU6</accession>
<evidence type="ECO:0000256" key="2">
    <source>
        <dbReference type="ARBA" id="ARBA00022490"/>
    </source>
</evidence>
<dbReference type="GO" id="GO:0005737">
    <property type="term" value="C:cytoplasm"/>
    <property type="evidence" value="ECO:0007669"/>
    <property type="project" value="UniProtKB-SubCell"/>
</dbReference>
<keyword evidence="5" id="KW-0106">Calcium</keyword>
<dbReference type="GO" id="GO:0005509">
    <property type="term" value="F:calcium ion binding"/>
    <property type="evidence" value="ECO:0007669"/>
    <property type="project" value="InterPro"/>
</dbReference>
<comment type="caution">
    <text evidence="7">The sequence shown here is derived from an EMBL/GenBank/DDBJ whole genome shotgun (WGS) entry which is preliminary data.</text>
</comment>
<keyword evidence="3" id="KW-0479">Metal-binding</keyword>
<feature type="domain" description="EF-hand" evidence="6">
    <location>
        <begin position="8"/>
        <end position="43"/>
    </location>
</feature>
<evidence type="ECO:0000256" key="4">
    <source>
        <dbReference type="ARBA" id="ARBA00022737"/>
    </source>
</evidence>
<dbReference type="InterPro" id="IPR018247">
    <property type="entry name" value="EF_Hand_1_Ca_BS"/>
</dbReference>
<dbReference type="InterPro" id="IPR051426">
    <property type="entry name" value="Peflin/Sorcin_CaBP"/>
</dbReference>
<sequence>MALGGLHFSLQACSQMVRLHDRDSSGTISIDEFRTLHLQLTEIKAGWTAAAAGGDSISAQQAQQLIAQQGYRLEGPALTATCQAFDPDRNGRFGLPEYTMLCLFLKSCQNIFRAFDPQGTGRISLDVSQFVYCAAHTK</sequence>
<keyword evidence="8" id="KW-1185">Reference proteome</keyword>
<evidence type="ECO:0000259" key="6">
    <source>
        <dbReference type="PROSITE" id="PS50222"/>
    </source>
</evidence>
<evidence type="ECO:0000256" key="3">
    <source>
        <dbReference type="ARBA" id="ARBA00022723"/>
    </source>
</evidence>
<comment type="subcellular location">
    <subcellularLocation>
        <location evidence="1">Cytoplasm</location>
    </subcellularLocation>
</comment>
<evidence type="ECO:0000313" key="7">
    <source>
        <dbReference type="EMBL" id="PRW57843.1"/>
    </source>
</evidence>
<keyword evidence="2" id="KW-0963">Cytoplasm</keyword>
<dbReference type="OrthoDB" id="186625at2759"/>
<dbReference type="Gene3D" id="1.10.238.10">
    <property type="entry name" value="EF-hand"/>
    <property type="match status" value="1"/>
</dbReference>
<dbReference type="AlphaFoldDB" id="A0A2P6TUU6"/>
<dbReference type="Proteomes" id="UP000239899">
    <property type="component" value="Unassembled WGS sequence"/>
</dbReference>
<evidence type="ECO:0000256" key="5">
    <source>
        <dbReference type="ARBA" id="ARBA00022837"/>
    </source>
</evidence>
<organism evidence="7 8">
    <name type="scientific">Chlorella sorokiniana</name>
    <name type="common">Freshwater green alga</name>
    <dbReference type="NCBI Taxonomy" id="3076"/>
    <lineage>
        <taxon>Eukaryota</taxon>
        <taxon>Viridiplantae</taxon>
        <taxon>Chlorophyta</taxon>
        <taxon>core chlorophytes</taxon>
        <taxon>Trebouxiophyceae</taxon>
        <taxon>Chlorellales</taxon>
        <taxon>Chlorellaceae</taxon>
        <taxon>Chlorella clade</taxon>
        <taxon>Chlorella</taxon>
    </lineage>
</organism>
<dbReference type="InterPro" id="IPR002048">
    <property type="entry name" value="EF_hand_dom"/>
</dbReference>
<dbReference type="EMBL" id="LHPG02000006">
    <property type="protein sequence ID" value="PRW57843.1"/>
    <property type="molecule type" value="Genomic_DNA"/>
</dbReference>
<protein>
    <submittedName>
        <fullName evidence="7">Sorcin-like</fullName>
    </submittedName>
</protein>
<name>A0A2P6TUU6_CHLSO</name>
<keyword evidence="4" id="KW-0677">Repeat</keyword>
<dbReference type="SUPFAM" id="SSF47473">
    <property type="entry name" value="EF-hand"/>
    <property type="match status" value="1"/>
</dbReference>
<dbReference type="PANTHER" id="PTHR46212">
    <property type="entry name" value="PEFLIN"/>
    <property type="match status" value="1"/>
</dbReference>
<gene>
    <name evidence="7" type="ORF">C2E21_3650</name>
</gene>
<proteinExistence type="predicted"/>
<evidence type="ECO:0000256" key="1">
    <source>
        <dbReference type="ARBA" id="ARBA00004496"/>
    </source>
</evidence>